<keyword evidence="6" id="KW-1185">Reference proteome</keyword>
<feature type="signal peptide" evidence="3">
    <location>
        <begin position="1"/>
        <end position="19"/>
    </location>
</feature>
<evidence type="ECO:0000259" key="4">
    <source>
        <dbReference type="PROSITE" id="PS50983"/>
    </source>
</evidence>
<dbReference type="InterPro" id="IPR054828">
    <property type="entry name" value="Vit_B12_bind_prot"/>
</dbReference>
<evidence type="ECO:0000313" key="6">
    <source>
        <dbReference type="Proteomes" id="UP000291151"/>
    </source>
</evidence>
<evidence type="ECO:0000313" key="5">
    <source>
        <dbReference type="EMBL" id="QBK25968.1"/>
    </source>
</evidence>
<protein>
    <submittedName>
        <fullName evidence="5">ABC transporter substrate-binding protein</fullName>
    </submittedName>
</protein>
<evidence type="ECO:0000256" key="1">
    <source>
        <dbReference type="ARBA" id="ARBA00008814"/>
    </source>
</evidence>
<dbReference type="InterPro" id="IPR050902">
    <property type="entry name" value="ABC_Transporter_SBP"/>
</dbReference>
<dbReference type="PANTHER" id="PTHR30535:SF34">
    <property type="entry name" value="MOLYBDATE-BINDING PROTEIN MOLA"/>
    <property type="match status" value="1"/>
</dbReference>
<feature type="chain" id="PRO_5039466650" evidence="3">
    <location>
        <begin position="20"/>
        <end position="312"/>
    </location>
</feature>
<accession>A0A4P6UVI8</accession>
<dbReference type="CDD" id="cd01143">
    <property type="entry name" value="YvrC"/>
    <property type="match status" value="1"/>
</dbReference>
<comment type="similarity">
    <text evidence="1">Belongs to the bacterial solute-binding protein 8 family.</text>
</comment>
<dbReference type="PANTHER" id="PTHR30535">
    <property type="entry name" value="VITAMIN B12-BINDING PROTEIN"/>
    <property type="match status" value="1"/>
</dbReference>
<evidence type="ECO:0000256" key="2">
    <source>
        <dbReference type="ARBA" id="ARBA00022729"/>
    </source>
</evidence>
<dbReference type="SUPFAM" id="SSF53807">
    <property type="entry name" value="Helical backbone' metal receptor"/>
    <property type="match status" value="1"/>
</dbReference>
<proteinExistence type="inferred from homology"/>
<dbReference type="AlphaFoldDB" id="A0A4P6UVI8"/>
<dbReference type="RefSeq" id="WP_208649661.1">
    <property type="nucleotide sequence ID" value="NZ_CP036528.1"/>
</dbReference>
<feature type="domain" description="Fe/B12 periplasmic-binding" evidence="4">
    <location>
        <begin position="59"/>
        <end position="312"/>
    </location>
</feature>
<dbReference type="Proteomes" id="UP000291151">
    <property type="component" value="Chromosome"/>
</dbReference>
<dbReference type="InterPro" id="IPR002491">
    <property type="entry name" value="ABC_transptr_periplasmic_BD"/>
</dbReference>
<dbReference type="EMBL" id="CP036528">
    <property type="protein sequence ID" value="QBK25968.1"/>
    <property type="molecule type" value="Genomic_DNA"/>
</dbReference>
<dbReference type="GO" id="GO:0071281">
    <property type="term" value="P:cellular response to iron ion"/>
    <property type="evidence" value="ECO:0007669"/>
    <property type="project" value="TreeGrafter"/>
</dbReference>
<sequence>MKLKRIYFLLALILALALAGCGKDDEAAPKETDAKKSGDSYTVVDDRGVEITFDKVPETVISLQPSNTEILFELGVGDKVIGVTEYDVWPEEVQNIEKVSDTINVNLERVIELNPDVVFAYTMGGEEQVEQLESAGLKVFVIQSASSIEDVYGDIGQIAQVMGVENKGKELVEKIKGQFAELKEKTDKIEQKKKVYFEIAPAPDIWSIGSGTFQQELIEAAGIENIYRDQNGWFSISEEDIINRNPDAIITTVNYGKDPTVEIKSRQGWESVTAIQNGAVYELDANILDRPGPRIAEAAELMAKTIYPEIFE</sequence>
<dbReference type="KEGG" id="uth:DKZ56_08905"/>
<dbReference type="PROSITE" id="PS50983">
    <property type="entry name" value="FE_B12_PBP"/>
    <property type="match status" value="1"/>
</dbReference>
<reference evidence="5 6" key="1">
    <citation type="submission" date="2019-02" db="EMBL/GenBank/DDBJ databases">
        <title>Ureibacillus thermophilus.</title>
        <authorList>
            <person name="Sunny J.S."/>
            <person name="Natarajan A."/>
            <person name="Saleena L.M."/>
        </authorList>
    </citation>
    <scope>NUCLEOTIDE SEQUENCE [LARGE SCALE GENOMIC DNA]</scope>
    <source>
        <strain evidence="5 6">LM102</strain>
    </source>
</reference>
<organism evidence="5 6">
    <name type="scientific">Ureibacillus thermophilus</name>
    <dbReference type="NCBI Taxonomy" id="367743"/>
    <lineage>
        <taxon>Bacteria</taxon>
        <taxon>Bacillati</taxon>
        <taxon>Bacillota</taxon>
        <taxon>Bacilli</taxon>
        <taxon>Bacillales</taxon>
        <taxon>Caryophanaceae</taxon>
        <taxon>Ureibacillus</taxon>
    </lineage>
</organism>
<dbReference type="Gene3D" id="3.40.50.1980">
    <property type="entry name" value="Nitrogenase molybdenum iron protein domain"/>
    <property type="match status" value="2"/>
</dbReference>
<dbReference type="NCBIfam" id="NF038402">
    <property type="entry name" value="TroA_like"/>
    <property type="match status" value="1"/>
</dbReference>
<keyword evidence="2 3" id="KW-0732">Signal</keyword>
<dbReference type="Pfam" id="PF01497">
    <property type="entry name" value="Peripla_BP_2"/>
    <property type="match status" value="1"/>
</dbReference>
<name>A0A4P6UVI8_9BACL</name>
<dbReference type="PROSITE" id="PS51257">
    <property type="entry name" value="PROKAR_LIPOPROTEIN"/>
    <property type="match status" value="1"/>
</dbReference>
<evidence type="ECO:0000256" key="3">
    <source>
        <dbReference type="SAM" id="SignalP"/>
    </source>
</evidence>
<gene>
    <name evidence="5" type="ORF">DKZ56_08905</name>
</gene>